<dbReference type="EMBL" id="BORW01000010">
    <property type="protein sequence ID" value="GIO67580.1"/>
    <property type="molecule type" value="Genomic_DNA"/>
</dbReference>
<organism evidence="1 2">
    <name type="scientific">Paenibacillus cookii</name>
    <dbReference type="NCBI Taxonomy" id="157839"/>
    <lineage>
        <taxon>Bacteria</taxon>
        <taxon>Bacillati</taxon>
        <taxon>Bacillota</taxon>
        <taxon>Bacilli</taxon>
        <taxon>Bacillales</taxon>
        <taxon>Paenibacillaceae</taxon>
        <taxon>Paenibacillus</taxon>
    </lineage>
</organism>
<dbReference type="RefSeq" id="WP_212949840.1">
    <property type="nucleotide sequence ID" value="NZ_BORW01000010.1"/>
</dbReference>
<evidence type="ECO:0000313" key="2">
    <source>
        <dbReference type="Proteomes" id="UP000680638"/>
    </source>
</evidence>
<protein>
    <submittedName>
        <fullName evidence="1">Uncharacterized protein</fullName>
    </submittedName>
</protein>
<keyword evidence="2" id="KW-1185">Reference proteome</keyword>
<dbReference type="Pfam" id="PF20074">
    <property type="entry name" value="DUF6470"/>
    <property type="match status" value="1"/>
</dbReference>
<dbReference type="Proteomes" id="UP000680638">
    <property type="component" value="Unassembled WGS sequence"/>
</dbReference>
<gene>
    <name evidence="1" type="ORF">J21TS3_24010</name>
</gene>
<reference evidence="1 2" key="1">
    <citation type="submission" date="2021-03" db="EMBL/GenBank/DDBJ databases">
        <title>Antimicrobial resistance genes in bacteria isolated from Japanese honey, and their potential for conferring macrolide and lincosamide resistance in the American foulbrood pathogen Paenibacillus larvae.</title>
        <authorList>
            <person name="Okamoto M."/>
            <person name="Kumagai M."/>
            <person name="Kanamori H."/>
            <person name="Takamatsu D."/>
        </authorList>
    </citation>
    <scope>NUCLEOTIDE SEQUENCE [LARGE SCALE GENOMIC DNA]</scope>
    <source>
        <strain evidence="1 2">J21TS3</strain>
    </source>
</reference>
<comment type="caution">
    <text evidence="1">The sequence shown here is derived from an EMBL/GenBank/DDBJ whole genome shotgun (WGS) entry which is preliminary data.</text>
</comment>
<dbReference type="InterPro" id="IPR045527">
    <property type="entry name" value="DUF6470"/>
</dbReference>
<name>A0ABQ4LWC8_9BACL</name>
<sequence>MNLLRLSIRQNFASIGIETNRARLDIESPPGDLEIQSSPSVMKANTDKEKLTIDSSRAWMALGKGYHMEWLRLISSQMNQELLLNVSRIVEEGNQLAKFAKQGSSIADMVVKRTQEKSSIQCTGDASCANVDVQYTPAKVELEWSPQKIDMTYTPQQPRTSYVDGKVDIYIKNKNSLTMWVSNYDTYA</sequence>
<proteinExistence type="predicted"/>
<accession>A0ABQ4LWC8</accession>
<evidence type="ECO:0000313" key="1">
    <source>
        <dbReference type="EMBL" id="GIO67580.1"/>
    </source>
</evidence>